<dbReference type="PROSITE" id="PS00108">
    <property type="entry name" value="PROTEIN_KINASE_ST"/>
    <property type="match status" value="1"/>
</dbReference>
<dbReference type="GO" id="GO:0009506">
    <property type="term" value="C:plasmodesma"/>
    <property type="evidence" value="ECO:0007669"/>
    <property type="project" value="TreeGrafter"/>
</dbReference>
<dbReference type="GO" id="GO:0005886">
    <property type="term" value="C:plasma membrane"/>
    <property type="evidence" value="ECO:0007669"/>
    <property type="project" value="TreeGrafter"/>
</dbReference>
<evidence type="ECO:0000256" key="3">
    <source>
        <dbReference type="ARBA" id="ARBA00022741"/>
    </source>
</evidence>
<keyword evidence="4 9" id="KW-0418">Kinase</keyword>
<dbReference type="SMART" id="SM00220">
    <property type="entry name" value="S_TKc"/>
    <property type="match status" value="1"/>
</dbReference>
<dbReference type="Gene3D" id="3.30.200.20">
    <property type="entry name" value="Phosphorylase Kinase, domain 1"/>
    <property type="match status" value="2"/>
</dbReference>
<dbReference type="EMBL" id="NKQK01000002">
    <property type="protein sequence ID" value="PSS34811.1"/>
    <property type="molecule type" value="Genomic_DNA"/>
</dbReference>
<evidence type="ECO:0000256" key="7">
    <source>
        <dbReference type="SAM" id="MobiDB-lite"/>
    </source>
</evidence>
<dbReference type="InParanoid" id="A0A2R6RXP8"/>
<protein>
    <submittedName>
        <fullName evidence="9">Receptor-like protein kinase</fullName>
    </submittedName>
</protein>
<evidence type="ECO:0000256" key="6">
    <source>
        <dbReference type="PROSITE-ProRule" id="PRU10141"/>
    </source>
</evidence>
<dbReference type="InterPro" id="IPR000719">
    <property type="entry name" value="Prot_kinase_dom"/>
</dbReference>
<dbReference type="Proteomes" id="UP000241394">
    <property type="component" value="Chromosome LG2"/>
</dbReference>
<dbReference type="InterPro" id="IPR045272">
    <property type="entry name" value="ANXUR1/2-like"/>
</dbReference>
<keyword evidence="1" id="KW-0723">Serine/threonine-protein kinase</keyword>
<feature type="domain" description="Protein kinase" evidence="8">
    <location>
        <begin position="553"/>
        <end position="861"/>
    </location>
</feature>
<dbReference type="GO" id="GO:0004674">
    <property type="term" value="F:protein serine/threonine kinase activity"/>
    <property type="evidence" value="ECO:0007669"/>
    <property type="project" value="UniProtKB-KW"/>
</dbReference>
<dbReference type="PANTHER" id="PTHR27003">
    <property type="entry name" value="OS07G0166700 PROTEIN"/>
    <property type="match status" value="1"/>
</dbReference>
<dbReference type="PROSITE" id="PS50011">
    <property type="entry name" value="PROTEIN_KINASE_DOM"/>
    <property type="match status" value="2"/>
</dbReference>
<evidence type="ECO:0000256" key="1">
    <source>
        <dbReference type="ARBA" id="ARBA00022527"/>
    </source>
</evidence>
<dbReference type="InterPro" id="IPR011009">
    <property type="entry name" value="Kinase-like_dom_sf"/>
</dbReference>
<dbReference type="GO" id="GO:0004714">
    <property type="term" value="F:transmembrane receptor protein tyrosine kinase activity"/>
    <property type="evidence" value="ECO:0007669"/>
    <property type="project" value="InterPro"/>
</dbReference>
<keyword evidence="10" id="KW-1185">Reference proteome</keyword>
<keyword evidence="5 6" id="KW-0067">ATP-binding</keyword>
<dbReference type="AlphaFoldDB" id="A0A2R6RXP8"/>
<dbReference type="OrthoDB" id="4062651at2759"/>
<keyword evidence="9" id="KW-0675">Receptor</keyword>
<evidence type="ECO:0000313" key="10">
    <source>
        <dbReference type="Proteomes" id="UP000241394"/>
    </source>
</evidence>
<dbReference type="FunFam" id="1.10.510.10:FF:000095">
    <property type="entry name" value="protein STRUBBELIG-RECEPTOR FAMILY 8"/>
    <property type="match status" value="1"/>
</dbReference>
<evidence type="ECO:0000259" key="8">
    <source>
        <dbReference type="PROSITE" id="PS50011"/>
    </source>
</evidence>
<reference evidence="9 10" key="1">
    <citation type="submission" date="2017-07" db="EMBL/GenBank/DDBJ databases">
        <title>An improved, manually edited Actinidia chinensis var. chinensis (kiwifruit) genome highlights the challenges associated with draft genomes and gene prediction in plants.</title>
        <authorList>
            <person name="Pilkington S."/>
            <person name="Crowhurst R."/>
            <person name="Hilario E."/>
            <person name="Nardozza S."/>
            <person name="Fraser L."/>
            <person name="Peng Y."/>
            <person name="Gunaseelan K."/>
            <person name="Simpson R."/>
            <person name="Tahir J."/>
            <person name="Deroles S."/>
            <person name="Templeton K."/>
            <person name="Luo Z."/>
            <person name="Davy M."/>
            <person name="Cheng C."/>
            <person name="Mcneilage M."/>
            <person name="Scaglione D."/>
            <person name="Liu Y."/>
            <person name="Zhang Q."/>
            <person name="Datson P."/>
            <person name="De Silva N."/>
            <person name="Gardiner S."/>
            <person name="Bassett H."/>
            <person name="Chagne D."/>
            <person name="Mccallum J."/>
            <person name="Dzierzon H."/>
            <person name="Deng C."/>
            <person name="Wang Y.-Y."/>
            <person name="Barron N."/>
            <person name="Manako K."/>
            <person name="Bowen J."/>
            <person name="Foster T."/>
            <person name="Erridge Z."/>
            <person name="Tiffin H."/>
            <person name="Waite C."/>
            <person name="Davies K."/>
            <person name="Grierson E."/>
            <person name="Laing W."/>
            <person name="Kirk R."/>
            <person name="Chen X."/>
            <person name="Wood M."/>
            <person name="Montefiori M."/>
            <person name="Brummell D."/>
            <person name="Schwinn K."/>
            <person name="Catanach A."/>
            <person name="Fullerton C."/>
            <person name="Li D."/>
            <person name="Meiyalaghan S."/>
            <person name="Nieuwenhuizen N."/>
            <person name="Read N."/>
            <person name="Prakash R."/>
            <person name="Hunter D."/>
            <person name="Zhang H."/>
            <person name="Mckenzie M."/>
            <person name="Knabel M."/>
            <person name="Harris A."/>
            <person name="Allan A."/>
            <person name="Chen A."/>
            <person name="Janssen B."/>
            <person name="Plunkett B."/>
            <person name="Dwamena C."/>
            <person name="Voogd C."/>
            <person name="Leif D."/>
            <person name="Lafferty D."/>
            <person name="Souleyre E."/>
            <person name="Varkonyi-Gasic E."/>
            <person name="Gambi F."/>
            <person name="Hanley J."/>
            <person name="Yao J.-L."/>
            <person name="Cheung J."/>
            <person name="David K."/>
            <person name="Warren B."/>
            <person name="Marsh K."/>
            <person name="Snowden K."/>
            <person name="Lin-Wang K."/>
            <person name="Brian L."/>
            <person name="Martinez-Sanchez M."/>
            <person name="Wang M."/>
            <person name="Ileperuma N."/>
            <person name="Macnee N."/>
            <person name="Campin R."/>
            <person name="Mcatee P."/>
            <person name="Drummond R."/>
            <person name="Espley R."/>
            <person name="Ireland H."/>
            <person name="Wu R."/>
            <person name="Atkinson R."/>
            <person name="Karunairetnam S."/>
            <person name="Bulley S."/>
            <person name="Chunkath S."/>
            <person name="Hanley Z."/>
            <person name="Storey R."/>
            <person name="Thrimawithana A."/>
            <person name="Thomson S."/>
            <person name="David C."/>
            <person name="Testolin R."/>
        </authorList>
    </citation>
    <scope>NUCLEOTIDE SEQUENCE [LARGE SCALE GENOMIC DNA]</scope>
    <source>
        <strain evidence="10">cv. Red5</strain>
        <tissue evidence="9">Young leaf</tissue>
    </source>
</reference>
<dbReference type="GO" id="GO:0005524">
    <property type="term" value="F:ATP binding"/>
    <property type="evidence" value="ECO:0007669"/>
    <property type="project" value="UniProtKB-UniRule"/>
</dbReference>
<dbReference type="FunFam" id="3.30.200.20:FF:000039">
    <property type="entry name" value="receptor-like protein kinase FERONIA"/>
    <property type="match status" value="1"/>
</dbReference>
<accession>A0A2R6RXP8</accession>
<keyword evidence="2" id="KW-0808">Transferase</keyword>
<keyword evidence="3 6" id="KW-0547">Nucleotide-binding</keyword>
<proteinExistence type="predicted"/>
<feature type="region of interest" description="Disordered" evidence="7">
    <location>
        <begin position="416"/>
        <end position="443"/>
    </location>
</feature>
<dbReference type="InterPro" id="IPR017441">
    <property type="entry name" value="Protein_kinase_ATP_BS"/>
</dbReference>
<name>A0A2R6RXP8_ACTCC</name>
<evidence type="ECO:0000256" key="5">
    <source>
        <dbReference type="ARBA" id="ARBA00022840"/>
    </source>
</evidence>
<evidence type="ECO:0000256" key="2">
    <source>
        <dbReference type="ARBA" id="ARBA00022679"/>
    </source>
</evidence>
<sequence length="913" mass="101734">MLNLENGNMMDGGVIQSEESCRQFSLAEMQTATNDFDDALAIGIGGFGKVYKGFINNGTITVAIKRLKAESKQGEKEFWTEVKMLSRVRHAHLVALIGYCNDSQEMILVYEYISSGNLADHLYKSRDESGTNISPLLWEERIKICIGAALGLNYLHTGTHQSYIHRDVKTTNILLNENWVAKVLDFGLSKGTASHLTSHVSTDVKGTWGYLDPDYFFTHRLTQKSDVFAFGVVLLEVLCGRPPVDTNLKEEQISLIRWAQQCIKKGKLYKIIDPSLRTQITPRSLKYFVELAGSCLHQHPKARPSMARVIGSLELVLASQQKGRTEGILTKVFQGIVFVAKGTSKDTSQVSKGILREPKSGPKAINSVSLSSTMKDLSQESCSETPENISQEGIIFVAEGEPKAISVVSHSSTMNNLSQESCSGTSNDTSQVPKGILREPKSGPKAIKSVSLSSAMKDLSQESCSETSENISQASQGIIFVAEGEPKAISVVSHSSTMKDLSQESCSRMLKAINQVSQGIVLAAEGAPKTISVVSHSSPTKDLSQVSCLGTSKDLCQVLNSGSNNRLHDLSLAEIRKAVNDFDDDCLIPDSRNMYIGSVNMDERSLVVAIKRFKEVTLQEWNELQPEIMVQHLCRHPNLVSLLGFFYEEHELILVYEYMARGSLRDLLKTKILLMWEKRLEICISAAEGLQYLHMVKVYPNIKLSNIFLNEKLVAKVRDVKFPKMIPISSSSTCTDMSSVPSYCDKWGDLDPKDHLVCGQNTLKHDIYSFGVVLLQVLISKVSLNRFLKVIPGYHGLPLFDLLKNILQLEAIDYVIEPYLIGKIAPESLQEYVKIALSCLSEQEVQPHSMDYVVESLRSSLQLQKMWETHNQISASYVPYSSLEKYFEDVGQLVRTYSPKYVESEGRWGSYFF</sequence>
<feature type="compositionally biased region" description="Polar residues" evidence="7">
    <location>
        <begin position="416"/>
        <end position="432"/>
    </location>
</feature>
<reference evidence="10" key="2">
    <citation type="journal article" date="2018" name="BMC Genomics">
        <title>A manually annotated Actinidia chinensis var. chinensis (kiwifruit) genome highlights the challenges associated with draft genomes and gene prediction in plants.</title>
        <authorList>
            <person name="Pilkington S.M."/>
            <person name="Crowhurst R."/>
            <person name="Hilario E."/>
            <person name="Nardozza S."/>
            <person name="Fraser L."/>
            <person name="Peng Y."/>
            <person name="Gunaseelan K."/>
            <person name="Simpson R."/>
            <person name="Tahir J."/>
            <person name="Deroles S.C."/>
            <person name="Templeton K."/>
            <person name="Luo Z."/>
            <person name="Davy M."/>
            <person name="Cheng C."/>
            <person name="McNeilage M."/>
            <person name="Scaglione D."/>
            <person name="Liu Y."/>
            <person name="Zhang Q."/>
            <person name="Datson P."/>
            <person name="De Silva N."/>
            <person name="Gardiner S.E."/>
            <person name="Bassett H."/>
            <person name="Chagne D."/>
            <person name="McCallum J."/>
            <person name="Dzierzon H."/>
            <person name="Deng C."/>
            <person name="Wang Y.Y."/>
            <person name="Barron L."/>
            <person name="Manako K."/>
            <person name="Bowen J."/>
            <person name="Foster T.M."/>
            <person name="Erridge Z.A."/>
            <person name="Tiffin H."/>
            <person name="Waite C.N."/>
            <person name="Davies K.M."/>
            <person name="Grierson E.P."/>
            <person name="Laing W.A."/>
            <person name="Kirk R."/>
            <person name="Chen X."/>
            <person name="Wood M."/>
            <person name="Montefiori M."/>
            <person name="Brummell D.A."/>
            <person name="Schwinn K.E."/>
            <person name="Catanach A."/>
            <person name="Fullerton C."/>
            <person name="Li D."/>
            <person name="Meiyalaghan S."/>
            <person name="Nieuwenhuizen N."/>
            <person name="Read N."/>
            <person name="Prakash R."/>
            <person name="Hunter D."/>
            <person name="Zhang H."/>
            <person name="McKenzie M."/>
            <person name="Knabel M."/>
            <person name="Harris A."/>
            <person name="Allan A.C."/>
            <person name="Gleave A."/>
            <person name="Chen A."/>
            <person name="Janssen B.J."/>
            <person name="Plunkett B."/>
            <person name="Ampomah-Dwamena C."/>
            <person name="Voogd C."/>
            <person name="Leif D."/>
            <person name="Lafferty D."/>
            <person name="Souleyre E.J.F."/>
            <person name="Varkonyi-Gasic E."/>
            <person name="Gambi F."/>
            <person name="Hanley J."/>
            <person name="Yao J.L."/>
            <person name="Cheung J."/>
            <person name="David K.M."/>
            <person name="Warren B."/>
            <person name="Marsh K."/>
            <person name="Snowden K.C."/>
            <person name="Lin-Wang K."/>
            <person name="Brian L."/>
            <person name="Martinez-Sanchez M."/>
            <person name="Wang M."/>
            <person name="Ileperuma N."/>
            <person name="Macnee N."/>
            <person name="Campin R."/>
            <person name="McAtee P."/>
            <person name="Drummond R.S.M."/>
            <person name="Espley R.V."/>
            <person name="Ireland H.S."/>
            <person name="Wu R."/>
            <person name="Atkinson R.G."/>
            <person name="Karunairetnam S."/>
            <person name="Bulley S."/>
            <person name="Chunkath S."/>
            <person name="Hanley Z."/>
            <person name="Storey R."/>
            <person name="Thrimawithana A.H."/>
            <person name="Thomson S."/>
            <person name="David C."/>
            <person name="Testolin R."/>
            <person name="Huang H."/>
            <person name="Hellens R.P."/>
            <person name="Schaffer R.J."/>
        </authorList>
    </citation>
    <scope>NUCLEOTIDE SEQUENCE [LARGE SCALE GENOMIC DNA]</scope>
    <source>
        <strain evidence="10">cv. Red5</strain>
    </source>
</reference>
<evidence type="ECO:0000256" key="4">
    <source>
        <dbReference type="ARBA" id="ARBA00022777"/>
    </source>
</evidence>
<dbReference type="InterPro" id="IPR008271">
    <property type="entry name" value="Ser/Thr_kinase_AS"/>
</dbReference>
<comment type="caution">
    <text evidence="9">The sequence shown here is derived from an EMBL/GenBank/DDBJ whole genome shotgun (WGS) entry which is preliminary data.</text>
</comment>
<dbReference type="STRING" id="1590841.A0A2R6RXP8"/>
<feature type="binding site" evidence="6">
    <location>
        <position position="65"/>
    </location>
    <ligand>
        <name>ATP</name>
        <dbReference type="ChEBI" id="CHEBI:30616"/>
    </ligand>
</feature>
<evidence type="ECO:0000313" key="9">
    <source>
        <dbReference type="EMBL" id="PSS34811.1"/>
    </source>
</evidence>
<gene>
    <name evidence="9" type="ORF">CEY00_Acc01923</name>
</gene>
<dbReference type="Pfam" id="PF07714">
    <property type="entry name" value="PK_Tyr_Ser-Thr"/>
    <property type="match status" value="2"/>
</dbReference>
<dbReference type="Gramene" id="PSS34811">
    <property type="protein sequence ID" value="PSS34811"/>
    <property type="gene ID" value="CEY00_Acc01923"/>
</dbReference>
<organism evidence="9 10">
    <name type="scientific">Actinidia chinensis var. chinensis</name>
    <name type="common">Chinese soft-hair kiwi</name>
    <dbReference type="NCBI Taxonomy" id="1590841"/>
    <lineage>
        <taxon>Eukaryota</taxon>
        <taxon>Viridiplantae</taxon>
        <taxon>Streptophyta</taxon>
        <taxon>Embryophyta</taxon>
        <taxon>Tracheophyta</taxon>
        <taxon>Spermatophyta</taxon>
        <taxon>Magnoliopsida</taxon>
        <taxon>eudicotyledons</taxon>
        <taxon>Gunneridae</taxon>
        <taxon>Pentapetalae</taxon>
        <taxon>asterids</taxon>
        <taxon>Ericales</taxon>
        <taxon>Actinidiaceae</taxon>
        <taxon>Actinidia</taxon>
    </lineage>
</organism>
<dbReference type="Gene3D" id="1.10.510.10">
    <property type="entry name" value="Transferase(Phosphotransferase) domain 1"/>
    <property type="match status" value="2"/>
</dbReference>
<dbReference type="PROSITE" id="PS00107">
    <property type="entry name" value="PROTEIN_KINASE_ATP"/>
    <property type="match status" value="1"/>
</dbReference>
<dbReference type="InterPro" id="IPR001245">
    <property type="entry name" value="Ser-Thr/Tyr_kinase_cat_dom"/>
</dbReference>
<dbReference type="SUPFAM" id="SSF56112">
    <property type="entry name" value="Protein kinase-like (PK-like)"/>
    <property type="match status" value="2"/>
</dbReference>
<feature type="domain" description="Protein kinase" evidence="8">
    <location>
        <begin position="36"/>
        <end position="317"/>
    </location>
</feature>
<dbReference type="PANTHER" id="PTHR27003:SF467">
    <property type="entry name" value="PROTEIN KINASE DOMAIN-CONTAINING PROTEIN"/>
    <property type="match status" value="1"/>
</dbReference>